<comment type="caution">
    <text evidence="2">The sequence shown here is derived from an EMBL/GenBank/DDBJ whole genome shotgun (WGS) entry which is preliminary data.</text>
</comment>
<name>A0ABS1CFS6_9GAMM</name>
<proteinExistence type="predicted"/>
<reference evidence="2 3" key="1">
    <citation type="journal article" date="2020" name="Microorganisms">
        <title>Osmotic Adaptation and Compatible Solute Biosynthesis of Phototrophic Bacteria as Revealed from Genome Analyses.</title>
        <authorList>
            <person name="Imhoff J.F."/>
            <person name="Rahn T."/>
            <person name="Kunzel S."/>
            <person name="Keller A."/>
            <person name="Neulinger S.C."/>
        </authorList>
    </citation>
    <scope>NUCLEOTIDE SEQUENCE [LARGE SCALE GENOMIC DNA]</scope>
    <source>
        <strain evidence="2 3">DSM 6210</strain>
    </source>
</reference>
<gene>
    <name evidence="2" type="ORF">CKO31_06250</name>
</gene>
<keyword evidence="3" id="KW-1185">Reference proteome</keyword>
<evidence type="ECO:0000313" key="2">
    <source>
        <dbReference type="EMBL" id="MBK1630354.1"/>
    </source>
</evidence>
<dbReference type="EMBL" id="NRRV01000011">
    <property type="protein sequence ID" value="MBK1630354.1"/>
    <property type="molecule type" value="Genomic_DNA"/>
</dbReference>
<evidence type="ECO:0000256" key="1">
    <source>
        <dbReference type="SAM" id="MobiDB-lite"/>
    </source>
</evidence>
<protein>
    <submittedName>
        <fullName evidence="2">DUF2191 domain-containing protein</fullName>
    </submittedName>
</protein>
<dbReference type="Pfam" id="PF09957">
    <property type="entry name" value="VapB_antitoxin"/>
    <property type="match status" value="1"/>
</dbReference>
<dbReference type="Proteomes" id="UP000748752">
    <property type="component" value="Unassembled WGS sequence"/>
</dbReference>
<dbReference type="RefSeq" id="WP_200235122.1">
    <property type="nucleotide sequence ID" value="NZ_NRRV01000011.1"/>
</dbReference>
<feature type="region of interest" description="Disordered" evidence="1">
    <location>
        <begin position="46"/>
        <end position="66"/>
    </location>
</feature>
<sequence>MRTTLNIDDDLLEQARSLSGVQEKTALIREGLKALIERESARRLAALGGTQPQLEPVPRRQSQPDP</sequence>
<accession>A0ABS1CFS6</accession>
<evidence type="ECO:0000313" key="3">
    <source>
        <dbReference type="Proteomes" id="UP000748752"/>
    </source>
</evidence>
<dbReference type="InterPro" id="IPR019239">
    <property type="entry name" value="VapB_antitoxin"/>
</dbReference>
<organism evidence="2 3">
    <name type="scientific">Thiohalocapsa halophila</name>
    <dbReference type="NCBI Taxonomy" id="69359"/>
    <lineage>
        <taxon>Bacteria</taxon>
        <taxon>Pseudomonadati</taxon>
        <taxon>Pseudomonadota</taxon>
        <taxon>Gammaproteobacteria</taxon>
        <taxon>Chromatiales</taxon>
        <taxon>Chromatiaceae</taxon>
        <taxon>Thiohalocapsa</taxon>
    </lineage>
</organism>